<feature type="transmembrane region" description="Helical" evidence="6">
    <location>
        <begin position="176"/>
        <end position="201"/>
    </location>
</feature>
<evidence type="ECO:0000256" key="4">
    <source>
        <dbReference type="ARBA" id="ARBA00023136"/>
    </source>
</evidence>
<dbReference type="AlphaFoldDB" id="A0A4R7HV68"/>
<comment type="caution">
    <text evidence="7">The sequence shown here is derived from an EMBL/GenBank/DDBJ whole genome shotgun (WGS) entry which is preliminary data.</text>
</comment>
<keyword evidence="4 6" id="KW-0472">Membrane</keyword>
<dbReference type="Proteomes" id="UP000294558">
    <property type="component" value="Unassembled WGS sequence"/>
</dbReference>
<feature type="transmembrane region" description="Helical" evidence="6">
    <location>
        <begin position="21"/>
        <end position="46"/>
    </location>
</feature>
<sequence length="964" mass="106612">MASDTDVPRPGFRSRITGRAILIALGALLFVVVVFGRAIANFYVSALWHDALGRSDVFWGQIGAKITLFVMFLLIFLVMAFVNLWFADRAAPTEFPANVHPYVERFHEVFGHRLRLLRYGTALILALMLALPAASRWQEWLLFRNSKSFPDSDPQFGVNVGFYVFELPFLTFAIDWLFAALVIVLILTIAAHLLNGGVLFTSATPTVRSSTKVHVAVLLAILAAVKAGDYWLSRYELTNDTRGFVQGATYTVVNAQIPALMLLVLIALTTSVLFLSTIRFDRWRLPIVASGLWLVVLIGGAVIYPALVQSLVVQPNQEERESVYIARNVEATRAAMGIADVETVPIEFQRLTATDVESDLEPIRNVRLLNPTQMLPRFSFDRGEVAGLKIDDLDVDRYELDGDVEQVLVTARELDLNNIPNKSWQGEHLVSTRGCGLVLASASQVTEADRPDYRTPELDRPQLYFSPSISGYAIVGTEVNETPCGGTGQYEGDAGVEMSSFFRRAVFALGFLDYNIVGSGAIESDSQILWNRSVEDRLETLAPFLDYDGDPYPVAVDGGVVWVVDAYTSTGRYPYAQRIGDVQLSRETGLSSSDNYVRNSVKATVDAYTGEVTFYAIEDEDPILQAWSSAFPDLFTPGDEMPDELREHLRYPEDLFRVQTDLYSKYQIAPQNFFQRIGAWSVAQAPSVDRRESTVTAATASDPTNVQTEFASESDAERFIPYYTMFRDEETGEEEFVILRPFVPFSTDDRRTELQAYMTASSDPDTYGEMTTYVVEQDPLPAGPLRVADQAESDSDISPELSLLANDETGTQVKFGDMQPIPVADGLVYIRPVYVVASDVTEFRLVIVSHNNRSVMEETLDAALARLFPGYEGEVGERIPDPDDVGDGDSDDPGDDSETGEPADTDEPDEPSVITGDAAELVSQAEALYNEAQDLLRDGDLGGYQQKIDQMGEVLAALAAELDS</sequence>
<reference evidence="7 8" key="1">
    <citation type="submission" date="2019-03" db="EMBL/GenBank/DDBJ databases">
        <title>Sequencing the genomes of 1000 actinobacteria strains.</title>
        <authorList>
            <person name="Klenk H.-P."/>
        </authorList>
    </citation>
    <scope>NUCLEOTIDE SEQUENCE [LARGE SCALE GENOMIC DNA]</scope>
    <source>
        <strain evidence="7 8">DSM 18936</strain>
    </source>
</reference>
<dbReference type="PANTHER" id="PTHR39344:SF1">
    <property type="entry name" value="UPF0182 PROTEIN SLL1060"/>
    <property type="match status" value="1"/>
</dbReference>
<name>A0A4R7HV68_9ACTN</name>
<keyword evidence="3 6" id="KW-1133">Transmembrane helix</keyword>
<evidence type="ECO:0000313" key="8">
    <source>
        <dbReference type="Proteomes" id="UP000294558"/>
    </source>
</evidence>
<evidence type="ECO:0000256" key="5">
    <source>
        <dbReference type="SAM" id="MobiDB-lite"/>
    </source>
</evidence>
<feature type="transmembrane region" description="Helical" evidence="6">
    <location>
        <begin position="213"/>
        <end position="232"/>
    </location>
</feature>
<dbReference type="RefSeq" id="WP_133867373.1">
    <property type="nucleotide sequence ID" value="NZ_SOAU01000001.1"/>
</dbReference>
<evidence type="ECO:0000313" key="7">
    <source>
        <dbReference type="EMBL" id="TDT14861.1"/>
    </source>
</evidence>
<proteinExistence type="predicted"/>
<dbReference type="EMBL" id="SOAU01000001">
    <property type="protein sequence ID" value="TDT14861.1"/>
    <property type="molecule type" value="Genomic_DNA"/>
</dbReference>
<feature type="region of interest" description="Disordered" evidence="5">
    <location>
        <begin position="873"/>
        <end position="913"/>
    </location>
</feature>
<feature type="transmembrane region" description="Helical" evidence="6">
    <location>
        <begin position="287"/>
        <end position="307"/>
    </location>
</feature>
<dbReference type="Pfam" id="PF03699">
    <property type="entry name" value="UPF0182"/>
    <property type="match status" value="1"/>
</dbReference>
<evidence type="ECO:0000256" key="2">
    <source>
        <dbReference type="ARBA" id="ARBA00022692"/>
    </source>
</evidence>
<evidence type="ECO:0000256" key="3">
    <source>
        <dbReference type="ARBA" id="ARBA00022989"/>
    </source>
</evidence>
<evidence type="ECO:0000256" key="6">
    <source>
        <dbReference type="SAM" id="Phobius"/>
    </source>
</evidence>
<accession>A0A4R7HV68</accession>
<feature type="transmembrane region" description="Helical" evidence="6">
    <location>
        <begin position="252"/>
        <end position="275"/>
    </location>
</feature>
<dbReference type="OrthoDB" id="9763654at2"/>
<keyword evidence="1" id="KW-1003">Cell membrane</keyword>
<protein>
    <submittedName>
        <fullName evidence="7">Uncharacterized protein</fullName>
    </submittedName>
</protein>
<keyword evidence="2 6" id="KW-0812">Transmembrane</keyword>
<feature type="transmembrane region" description="Helical" evidence="6">
    <location>
        <begin position="66"/>
        <end position="86"/>
    </location>
</feature>
<dbReference type="GO" id="GO:0016020">
    <property type="term" value="C:membrane"/>
    <property type="evidence" value="ECO:0007669"/>
    <property type="project" value="InterPro"/>
</dbReference>
<dbReference type="InterPro" id="IPR005372">
    <property type="entry name" value="UPF0182"/>
</dbReference>
<evidence type="ECO:0000256" key="1">
    <source>
        <dbReference type="ARBA" id="ARBA00022475"/>
    </source>
</evidence>
<keyword evidence="8" id="KW-1185">Reference proteome</keyword>
<feature type="compositionally biased region" description="Acidic residues" evidence="5">
    <location>
        <begin position="882"/>
        <end position="910"/>
    </location>
</feature>
<organism evidence="7 8">
    <name type="scientific">Ilumatobacter fluminis</name>
    <dbReference type="NCBI Taxonomy" id="467091"/>
    <lineage>
        <taxon>Bacteria</taxon>
        <taxon>Bacillati</taxon>
        <taxon>Actinomycetota</taxon>
        <taxon>Acidimicrobiia</taxon>
        <taxon>Acidimicrobiales</taxon>
        <taxon>Ilumatobacteraceae</taxon>
        <taxon>Ilumatobacter</taxon>
    </lineage>
</organism>
<gene>
    <name evidence="7" type="ORF">BDK89_0419</name>
</gene>
<feature type="transmembrane region" description="Helical" evidence="6">
    <location>
        <begin position="116"/>
        <end position="134"/>
    </location>
</feature>
<dbReference type="GO" id="GO:0005576">
    <property type="term" value="C:extracellular region"/>
    <property type="evidence" value="ECO:0007669"/>
    <property type="project" value="TreeGrafter"/>
</dbReference>
<dbReference type="PANTHER" id="PTHR39344">
    <property type="entry name" value="UPF0182 PROTEIN SLL1060"/>
    <property type="match status" value="1"/>
</dbReference>